<proteinExistence type="predicted"/>
<evidence type="ECO:0000313" key="1">
    <source>
        <dbReference type="EMBL" id="RVU65434.1"/>
    </source>
</evidence>
<organism evidence="1 2">
    <name type="scientific">Bacillus thuringiensis</name>
    <dbReference type="NCBI Taxonomy" id="1428"/>
    <lineage>
        <taxon>Bacteria</taxon>
        <taxon>Bacillati</taxon>
        <taxon>Bacillota</taxon>
        <taxon>Bacilli</taxon>
        <taxon>Bacillales</taxon>
        <taxon>Bacillaceae</taxon>
        <taxon>Bacillus</taxon>
        <taxon>Bacillus cereus group</taxon>
    </lineage>
</organism>
<evidence type="ECO:0000313" key="2">
    <source>
        <dbReference type="Proteomes" id="UP000286687"/>
    </source>
</evidence>
<protein>
    <submittedName>
        <fullName evidence="1">Uncharacterized protein</fullName>
    </submittedName>
</protein>
<accession>A0A437SQ65</accession>
<dbReference type="Proteomes" id="UP000286687">
    <property type="component" value="Unassembled WGS sequence"/>
</dbReference>
<reference evidence="1 2" key="1">
    <citation type="submission" date="2018-01" db="EMBL/GenBank/DDBJ databases">
        <title>Complete genome sequence of G25-42.</title>
        <authorList>
            <person name="Zheng Z."/>
            <person name="Sun M."/>
        </authorList>
    </citation>
    <scope>NUCLEOTIDE SEQUENCE [LARGE SCALE GENOMIC DNA]</scope>
    <source>
        <strain evidence="1 2">G25-42</strain>
    </source>
</reference>
<sequence length="89" mass="10093">MSWIKAAPYIFFCGSMGPSKQLFRVLMTSTALNVIHLALPVLTSSMKKSVDNAHNAAQQFPPFSRLFWLPGYLKTGLRVWLLTKLHSKR</sequence>
<gene>
    <name evidence="1" type="ORF">BM74_04030</name>
</gene>
<dbReference type="AlphaFoldDB" id="A0A437SQ65"/>
<name>A0A437SQ65_BACTU</name>
<dbReference type="EMBL" id="LDER01000074">
    <property type="protein sequence ID" value="RVU65434.1"/>
    <property type="molecule type" value="Genomic_DNA"/>
</dbReference>
<comment type="caution">
    <text evidence="1">The sequence shown here is derived from an EMBL/GenBank/DDBJ whole genome shotgun (WGS) entry which is preliminary data.</text>
</comment>